<dbReference type="AlphaFoldDB" id="A0A8J3Z458"/>
<dbReference type="Gene3D" id="3.30.420.40">
    <property type="match status" value="2"/>
</dbReference>
<keyword evidence="3" id="KW-1185">Reference proteome</keyword>
<dbReference type="SUPFAM" id="SSF53067">
    <property type="entry name" value="Actin-like ATPase domain"/>
    <property type="match status" value="1"/>
</dbReference>
<sequence>MTAVLGVDVGGTSVRAVARLADGSRTPVVSRPVPRSYPELLDVLAGLAPPGPVRSVVVGLPGATGTTVPRWIPALSWLDGRPLAADLAARLAGTPDVVLRNDAQVALLGEAREGAALGRTDAVLVSVGTGVGGAIMLGGRIVGGATGTAGAFGWLPSAGVTATTDHGALELAASGRALDRLAGPGRAGSDLVADARADDGTDARAARRALDDWAAALGRGIAAVASVLDPEIVVLAGGLCEAFDAYAEPLRAAVRAGASPATRNVAVVPARLGGRAGAIGALCATDPREVWT</sequence>
<accession>A0A8J3Z458</accession>
<name>A0A8J3Z458_9ACTN</name>
<comment type="caution">
    <text evidence="2">The sequence shown here is derived from an EMBL/GenBank/DDBJ whole genome shotgun (WGS) entry which is preliminary data.</text>
</comment>
<gene>
    <name evidence="2" type="ORF">Vau01_045000</name>
</gene>
<comment type="similarity">
    <text evidence="1">Belongs to the ROK (NagC/XylR) family.</text>
</comment>
<dbReference type="PANTHER" id="PTHR18964">
    <property type="entry name" value="ROK (REPRESSOR, ORF, KINASE) FAMILY"/>
    <property type="match status" value="1"/>
</dbReference>
<dbReference type="PANTHER" id="PTHR18964:SF149">
    <property type="entry name" value="BIFUNCTIONAL UDP-N-ACETYLGLUCOSAMINE 2-EPIMERASE_N-ACETYLMANNOSAMINE KINASE"/>
    <property type="match status" value="1"/>
</dbReference>
<protein>
    <submittedName>
        <fullName evidence="2">Glucokinase</fullName>
    </submittedName>
</protein>
<dbReference type="InterPro" id="IPR043129">
    <property type="entry name" value="ATPase_NBD"/>
</dbReference>
<evidence type="ECO:0000256" key="1">
    <source>
        <dbReference type="ARBA" id="ARBA00006479"/>
    </source>
</evidence>
<proteinExistence type="inferred from homology"/>
<dbReference type="InterPro" id="IPR000600">
    <property type="entry name" value="ROK"/>
</dbReference>
<dbReference type="Pfam" id="PF00480">
    <property type="entry name" value="ROK"/>
    <property type="match status" value="1"/>
</dbReference>
<dbReference type="EMBL" id="BOPG01000027">
    <property type="protein sequence ID" value="GIJ56984.1"/>
    <property type="molecule type" value="Genomic_DNA"/>
</dbReference>
<evidence type="ECO:0000313" key="2">
    <source>
        <dbReference type="EMBL" id="GIJ56984.1"/>
    </source>
</evidence>
<evidence type="ECO:0000313" key="3">
    <source>
        <dbReference type="Proteomes" id="UP000612585"/>
    </source>
</evidence>
<reference evidence="2" key="1">
    <citation type="submission" date="2021-01" db="EMBL/GenBank/DDBJ databases">
        <title>Whole genome shotgun sequence of Virgisporangium aurantiacum NBRC 16421.</title>
        <authorList>
            <person name="Komaki H."/>
            <person name="Tamura T."/>
        </authorList>
    </citation>
    <scope>NUCLEOTIDE SEQUENCE</scope>
    <source>
        <strain evidence="2">NBRC 16421</strain>
    </source>
</reference>
<organism evidence="2 3">
    <name type="scientific">Virgisporangium aurantiacum</name>
    <dbReference type="NCBI Taxonomy" id="175570"/>
    <lineage>
        <taxon>Bacteria</taxon>
        <taxon>Bacillati</taxon>
        <taxon>Actinomycetota</taxon>
        <taxon>Actinomycetes</taxon>
        <taxon>Micromonosporales</taxon>
        <taxon>Micromonosporaceae</taxon>
        <taxon>Virgisporangium</taxon>
    </lineage>
</organism>
<dbReference type="Proteomes" id="UP000612585">
    <property type="component" value="Unassembled WGS sequence"/>
</dbReference>